<keyword evidence="2" id="KW-0472">Membrane</keyword>
<gene>
    <name evidence="3" type="ORF">Q8F55_000694</name>
</gene>
<feature type="compositionally biased region" description="Basic and acidic residues" evidence="1">
    <location>
        <begin position="105"/>
        <end position="114"/>
    </location>
</feature>
<dbReference type="Proteomes" id="UP001565368">
    <property type="component" value="Unassembled WGS sequence"/>
</dbReference>
<dbReference type="EMBL" id="JBBXJM010000001">
    <property type="protein sequence ID" value="KAL1412945.1"/>
    <property type="molecule type" value="Genomic_DNA"/>
</dbReference>
<organism evidence="3 4">
    <name type="scientific">Vanrija albida</name>
    <dbReference type="NCBI Taxonomy" id="181172"/>
    <lineage>
        <taxon>Eukaryota</taxon>
        <taxon>Fungi</taxon>
        <taxon>Dikarya</taxon>
        <taxon>Basidiomycota</taxon>
        <taxon>Agaricomycotina</taxon>
        <taxon>Tremellomycetes</taxon>
        <taxon>Trichosporonales</taxon>
        <taxon>Trichosporonaceae</taxon>
        <taxon>Vanrija</taxon>
    </lineage>
</organism>
<evidence type="ECO:0000256" key="1">
    <source>
        <dbReference type="SAM" id="MobiDB-lite"/>
    </source>
</evidence>
<accession>A0ABR3QE09</accession>
<name>A0ABR3QE09_9TREE</name>
<dbReference type="RefSeq" id="XP_069212889.1">
    <property type="nucleotide sequence ID" value="XM_069349345.1"/>
</dbReference>
<keyword evidence="2" id="KW-0812">Transmembrane</keyword>
<reference evidence="3 4" key="1">
    <citation type="submission" date="2023-08" db="EMBL/GenBank/DDBJ databases">
        <title>Annotated Genome Sequence of Vanrija albida AlHP1.</title>
        <authorList>
            <person name="Herzog R."/>
        </authorList>
    </citation>
    <scope>NUCLEOTIDE SEQUENCE [LARGE SCALE GENOMIC DNA]</scope>
    <source>
        <strain evidence="3 4">AlHP1</strain>
    </source>
</reference>
<evidence type="ECO:0000313" key="3">
    <source>
        <dbReference type="EMBL" id="KAL1412945.1"/>
    </source>
</evidence>
<proteinExistence type="predicted"/>
<protein>
    <submittedName>
        <fullName evidence="3">Uncharacterized protein</fullName>
    </submittedName>
</protein>
<keyword evidence="4" id="KW-1185">Reference proteome</keyword>
<sequence>MSSYGATSSGGNSNTYQLVIISVIAAVIVIAAVVTLLYRRHRHQQFLRGLPAGITSVGYVLGATRPAPPPRRKKRRDFGPEPGLWDALVGEEDDSEDEYESDDESKDKLKEKELDDPEHWHVSWGKGRADAQPVAIALPAHPCLESAAGLSQAVSAYAAGTSPPPAALSMTLLIAMPDPSLAPVPDDGAYPVLRVGPHEEGALPPLQLSSTRIPVDSGWDALEQLRPPPPPKPAKPPPDAPAAPAAPSGIQRVRVDGFSRTLLRLPTQQRQPAN</sequence>
<feature type="compositionally biased region" description="Acidic residues" evidence="1">
    <location>
        <begin position="89"/>
        <end position="104"/>
    </location>
</feature>
<evidence type="ECO:0000256" key="2">
    <source>
        <dbReference type="SAM" id="Phobius"/>
    </source>
</evidence>
<feature type="region of interest" description="Disordered" evidence="1">
    <location>
        <begin position="201"/>
        <end position="251"/>
    </location>
</feature>
<dbReference type="GeneID" id="95981737"/>
<keyword evidence="2" id="KW-1133">Transmembrane helix</keyword>
<evidence type="ECO:0000313" key="4">
    <source>
        <dbReference type="Proteomes" id="UP001565368"/>
    </source>
</evidence>
<feature type="region of interest" description="Disordered" evidence="1">
    <location>
        <begin position="61"/>
        <end position="114"/>
    </location>
</feature>
<feature type="transmembrane region" description="Helical" evidence="2">
    <location>
        <begin position="16"/>
        <end position="38"/>
    </location>
</feature>
<comment type="caution">
    <text evidence="3">The sequence shown here is derived from an EMBL/GenBank/DDBJ whole genome shotgun (WGS) entry which is preliminary data.</text>
</comment>
<feature type="compositionally biased region" description="Pro residues" evidence="1">
    <location>
        <begin position="226"/>
        <end position="241"/>
    </location>
</feature>